<dbReference type="STRING" id="762983.HMPREF9444_02185"/>
<evidence type="ECO:0000313" key="3">
    <source>
        <dbReference type="Proteomes" id="UP000018458"/>
    </source>
</evidence>
<dbReference type="Gene3D" id="1.10.3210.10">
    <property type="entry name" value="Hypothetical protein af1432"/>
    <property type="match status" value="1"/>
</dbReference>
<dbReference type="Proteomes" id="UP000018458">
    <property type="component" value="Unassembled WGS sequence"/>
</dbReference>
<dbReference type="CDD" id="cd00077">
    <property type="entry name" value="HDc"/>
    <property type="match status" value="1"/>
</dbReference>
<dbReference type="RefSeq" id="WP_009144320.1">
    <property type="nucleotide sequence ID" value="NZ_GL831075.1"/>
</dbReference>
<reference evidence="2 3" key="1">
    <citation type="submission" date="2011-01" db="EMBL/GenBank/DDBJ databases">
        <authorList>
            <person name="Weinstock G."/>
            <person name="Sodergren E."/>
            <person name="Clifton S."/>
            <person name="Fulton L."/>
            <person name="Fulton B."/>
            <person name="Courtney L."/>
            <person name="Fronick C."/>
            <person name="Harrison M."/>
            <person name="Strong C."/>
            <person name="Farmer C."/>
            <person name="Delahaunty K."/>
            <person name="Markovic C."/>
            <person name="Hall O."/>
            <person name="Minx P."/>
            <person name="Tomlinson C."/>
            <person name="Mitreva M."/>
            <person name="Hou S."/>
            <person name="Chen J."/>
            <person name="Wollam A."/>
            <person name="Pepin K.H."/>
            <person name="Johnson M."/>
            <person name="Bhonagiri V."/>
            <person name="Zhang X."/>
            <person name="Suruliraj S."/>
            <person name="Warren W."/>
            <person name="Chinwalla A."/>
            <person name="Mardis E.R."/>
            <person name="Wilson R.K."/>
        </authorList>
    </citation>
    <scope>NUCLEOTIDE SEQUENCE [LARGE SCALE GENOMIC DNA]</scope>
    <source>
        <strain evidence="3">DSM 22608 / JCM 16073 / KCTC 15190 / YIT 12066</strain>
    </source>
</reference>
<dbReference type="OrthoDB" id="9797344at2"/>
<protein>
    <submittedName>
        <fullName evidence="2">HD domain protein</fullName>
    </submittedName>
</protein>
<accession>E8LN32</accession>
<gene>
    <name evidence="2" type="ORF">HMPREF9444_02185</name>
</gene>
<evidence type="ECO:0000259" key="1">
    <source>
        <dbReference type="Pfam" id="PF01966"/>
    </source>
</evidence>
<dbReference type="InterPro" id="IPR003607">
    <property type="entry name" value="HD/PDEase_dom"/>
</dbReference>
<sequence length="168" mass="19048">MNAEKISAVCQAMIDYYSGDPKRIQHFVKVHAFAKLIAEKENLSENEVFVIEIAALVHDIGIKNAEIKYHSSMGKYQEKEGPSEAKKLLETLNIDAQIIDRVCYLVGHHHTYKAIDGIDYQILVEADFLVNIYEDSLPKSSAASILFKIFKTRTGIRLLKTMYALENV</sequence>
<name>E8LN32_SUCHY</name>
<feature type="domain" description="HD" evidence="1">
    <location>
        <begin position="23"/>
        <end position="116"/>
    </location>
</feature>
<dbReference type="AlphaFoldDB" id="E8LN32"/>
<dbReference type="Pfam" id="PF01966">
    <property type="entry name" value="HD"/>
    <property type="match status" value="1"/>
</dbReference>
<dbReference type="EMBL" id="AEVO01000156">
    <property type="protein sequence ID" value="EFY06093.1"/>
    <property type="molecule type" value="Genomic_DNA"/>
</dbReference>
<dbReference type="InterPro" id="IPR006674">
    <property type="entry name" value="HD_domain"/>
</dbReference>
<organism evidence="2 3">
    <name type="scientific">Succinatimonas hippei (strain DSM 22608 / JCM 16073 / KCTC 15190 / YIT 12066)</name>
    <dbReference type="NCBI Taxonomy" id="762983"/>
    <lineage>
        <taxon>Bacteria</taxon>
        <taxon>Pseudomonadati</taxon>
        <taxon>Pseudomonadota</taxon>
        <taxon>Gammaproteobacteria</taxon>
        <taxon>Aeromonadales</taxon>
        <taxon>Succinivibrionaceae</taxon>
        <taxon>Succinatimonas</taxon>
    </lineage>
</organism>
<proteinExistence type="predicted"/>
<dbReference type="SUPFAM" id="SSF109604">
    <property type="entry name" value="HD-domain/PDEase-like"/>
    <property type="match status" value="1"/>
</dbReference>
<dbReference type="eggNOG" id="COG1418">
    <property type="taxonomic scope" value="Bacteria"/>
</dbReference>
<keyword evidence="3" id="KW-1185">Reference proteome</keyword>
<evidence type="ECO:0000313" key="2">
    <source>
        <dbReference type="EMBL" id="EFY06093.1"/>
    </source>
</evidence>
<comment type="caution">
    <text evidence="2">The sequence shown here is derived from an EMBL/GenBank/DDBJ whole genome shotgun (WGS) entry which is preliminary data.</text>
</comment>
<dbReference type="HOGENOM" id="CLU_110721_0_0_6"/>